<dbReference type="AlphaFoldDB" id="A0ABD2FVZ5"/>
<dbReference type="Proteomes" id="UP001619887">
    <property type="component" value="Unassembled WGS sequence"/>
</dbReference>
<proteinExistence type="predicted"/>
<evidence type="ECO:0008006" key="3">
    <source>
        <dbReference type="Google" id="ProtNLM"/>
    </source>
</evidence>
<sequence>MSLSKSFGTVTKPYERLPQVKVKVLVVKDTSKVNRWEFDGEGVKATQVFKNRTAAVTDGQTVMKFILFDSLMDQINEGQTYIVRNYGMNRFGPTKCMLSKNNTAIYMCSPLIVPDNLEEEGKALLTPPSTLVPILDLTAGIEQLVTVKGFISEIGPIVKHQTDSALPVPLRNMTLKEDEGEIQICLWREANLVAIGDGMLIKVSHLRGKKSPTYGLAFHSTSFTVIELLSMSNKIKVEGLRILEGGDVELLQGNGTRITVARAIWLENYSIPVVAMPSWVNIKVENGKVSKVENVDEDLA</sequence>
<gene>
    <name evidence="1" type="ORF">OYC64_014048</name>
</gene>
<accession>A0ABD2FVZ5</accession>
<keyword evidence="2" id="KW-1185">Reference proteome</keyword>
<name>A0ABD2FVZ5_PAGBO</name>
<evidence type="ECO:0000313" key="2">
    <source>
        <dbReference type="Proteomes" id="UP001619887"/>
    </source>
</evidence>
<dbReference type="InterPro" id="IPR012340">
    <property type="entry name" value="NA-bd_OB-fold"/>
</dbReference>
<organism evidence="1 2">
    <name type="scientific">Pagothenia borchgrevinki</name>
    <name type="common">Bald rockcod</name>
    <name type="synonym">Trematomus borchgrevinki</name>
    <dbReference type="NCBI Taxonomy" id="8213"/>
    <lineage>
        <taxon>Eukaryota</taxon>
        <taxon>Metazoa</taxon>
        <taxon>Chordata</taxon>
        <taxon>Craniata</taxon>
        <taxon>Vertebrata</taxon>
        <taxon>Euteleostomi</taxon>
        <taxon>Actinopterygii</taxon>
        <taxon>Neopterygii</taxon>
        <taxon>Teleostei</taxon>
        <taxon>Neoteleostei</taxon>
        <taxon>Acanthomorphata</taxon>
        <taxon>Eupercaria</taxon>
        <taxon>Perciformes</taxon>
        <taxon>Notothenioidei</taxon>
        <taxon>Nototheniidae</taxon>
        <taxon>Pagothenia</taxon>
    </lineage>
</organism>
<comment type="caution">
    <text evidence="1">The sequence shown here is derived from an EMBL/GenBank/DDBJ whole genome shotgun (WGS) entry which is preliminary data.</text>
</comment>
<protein>
    <recommendedName>
        <fullName evidence="3">Replication protein A OB domain-containing protein</fullName>
    </recommendedName>
</protein>
<reference evidence="1 2" key="2">
    <citation type="journal article" date="2024" name="G3 (Bethesda)">
        <title>The genome of the cryopelagic Antarctic bald notothen, Trematomus borchgrevinki.</title>
        <authorList>
            <person name="Rayamajhi N."/>
            <person name="Rivera-Colon A.G."/>
            <person name="Minhas B.F."/>
            <person name="Cheng C.C."/>
            <person name="Catchen J.M."/>
        </authorList>
    </citation>
    <scope>NUCLEOTIDE SEQUENCE [LARGE SCALE GENOMIC DNA]</scope>
    <source>
        <strain evidence="1">AGRC-2024</strain>
    </source>
</reference>
<evidence type="ECO:0000313" key="1">
    <source>
        <dbReference type="EMBL" id="KAL3045919.1"/>
    </source>
</evidence>
<dbReference type="EMBL" id="JBIYXZ010002086">
    <property type="protein sequence ID" value="KAL3045919.1"/>
    <property type="molecule type" value="Genomic_DNA"/>
</dbReference>
<reference evidence="1 2" key="1">
    <citation type="journal article" date="2022" name="G3 (Bethesda)">
        <title>Evaluating Illumina-, Nanopore-, and PacBio-based genome assembly strategies with the bald notothen, Trematomus borchgrevinki.</title>
        <authorList>
            <person name="Rayamajhi N."/>
            <person name="Cheng C.C."/>
            <person name="Catchen J.M."/>
        </authorList>
    </citation>
    <scope>NUCLEOTIDE SEQUENCE [LARGE SCALE GENOMIC DNA]</scope>
    <source>
        <strain evidence="1">AGRC-2024</strain>
    </source>
</reference>
<dbReference type="SUPFAM" id="SSF50249">
    <property type="entry name" value="Nucleic acid-binding proteins"/>
    <property type="match status" value="1"/>
</dbReference>
<dbReference type="Gene3D" id="2.40.50.140">
    <property type="entry name" value="Nucleic acid-binding proteins"/>
    <property type="match status" value="1"/>
</dbReference>